<evidence type="ECO:0000256" key="1">
    <source>
        <dbReference type="ARBA" id="ARBA00003134"/>
    </source>
</evidence>
<dbReference type="PANTHER" id="PTHR33398">
    <property type="entry name" value="30S RIBOSOMAL PROTEIN S20"/>
    <property type="match status" value="1"/>
</dbReference>
<dbReference type="InterPro" id="IPR036510">
    <property type="entry name" value="Ribosomal_bS20_sf"/>
</dbReference>
<evidence type="ECO:0000256" key="5">
    <source>
        <dbReference type="ARBA" id="ARBA00022980"/>
    </source>
</evidence>
<keyword evidence="3 8" id="KW-0699">rRNA-binding</keyword>
<dbReference type="AlphaFoldDB" id="A0A6B3LDR0"/>
<dbReference type="GO" id="GO:0006412">
    <property type="term" value="P:translation"/>
    <property type="evidence" value="ECO:0007669"/>
    <property type="project" value="UniProtKB-UniRule"/>
</dbReference>
<keyword evidence="10" id="KW-1185">Reference proteome</keyword>
<dbReference type="EMBL" id="CP066776">
    <property type="protein sequence ID" value="QQL45720.1"/>
    <property type="molecule type" value="Genomic_DNA"/>
</dbReference>
<dbReference type="PANTHER" id="PTHR33398:SF1">
    <property type="entry name" value="SMALL RIBOSOMAL SUBUNIT PROTEIN BS20C"/>
    <property type="match status" value="1"/>
</dbReference>
<evidence type="ECO:0000256" key="4">
    <source>
        <dbReference type="ARBA" id="ARBA00022884"/>
    </source>
</evidence>
<organism evidence="9 10">
    <name type="scientific">Sulfuriroseicoccus oceanibius</name>
    <dbReference type="NCBI Taxonomy" id="2707525"/>
    <lineage>
        <taxon>Bacteria</taxon>
        <taxon>Pseudomonadati</taxon>
        <taxon>Verrucomicrobiota</taxon>
        <taxon>Verrucomicrobiia</taxon>
        <taxon>Verrucomicrobiales</taxon>
        <taxon>Verrucomicrobiaceae</taxon>
        <taxon>Sulfuriroseicoccus</taxon>
    </lineage>
</organism>
<dbReference type="Proteomes" id="UP000475117">
    <property type="component" value="Chromosome"/>
</dbReference>
<evidence type="ECO:0000256" key="6">
    <source>
        <dbReference type="ARBA" id="ARBA00023274"/>
    </source>
</evidence>
<dbReference type="HAMAP" id="MF_00500">
    <property type="entry name" value="Ribosomal_bS20"/>
    <property type="match status" value="1"/>
</dbReference>
<dbReference type="RefSeq" id="WP_164365047.1">
    <property type="nucleotide sequence ID" value="NZ_CP066776.1"/>
</dbReference>
<comment type="function">
    <text evidence="1 8">Binds directly to 16S ribosomal RNA.</text>
</comment>
<evidence type="ECO:0000256" key="7">
    <source>
        <dbReference type="ARBA" id="ARBA00035136"/>
    </source>
</evidence>
<accession>A0A6B3LDR0</accession>
<dbReference type="NCBIfam" id="TIGR00029">
    <property type="entry name" value="S20"/>
    <property type="match status" value="1"/>
</dbReference>
<dbReference type="GO" id="GO:0070181">
    <property type="term" value="F:small ribosomal subunit rRNA binding"/>
    <property type="evidence" value="ECO:0007669"/>
    <property type="project" value="TreeGrafter"/>
</dbReference>
<dbReference type="SUPFAM" id="SSF46992">
    <property type="entry name" value="Ribosomal protein S20"/>
    <property type="match status" value="1"/>
</dbReference>
<dbReference type="Pfam" id="PF01649">
    <property type="entry name" value="Ribosomal_S20p"/>
    <property type="match status" value="1"/>
</dbReference>
<keyword evidence="6 8" id="KW-0687">Ribonucleoprotein</keyword>
<evidence type="ECO:0000313" key="9">
    <source>
        <dbReference type="EMBL" id="QQL45720.1"/>
    </source>
</evidence>
<protein>
    <recommendedName>
        <fullName evidence="7 8">Small ribosomal subunit protein bS20</fullName>
    </recommendedName>
</protein>
<dbReference type="GO" id="GO:0003735">
    <property type="term" value="F:structural constituent of ribosome"/>
    <property type="evidence" value="ECO:0007669"/>
    <property type="project" value="InterPro"/>
</dbReference>
<evidence type="ECO:0000256" key="2">
    <source>
        <dbReference type="ARBA" id="ARBA00007634"/>
    </source>
</evidence>
<keyword evidence="5 8" id="KW-0689">Ribosomal protein</keyword>
<evidence type="ECO:0000256" key="8">
    <source>
        <dbReference type="HAMAP-Rule" id="MF_00500"/>
    </source>
</evidence>
<proteinExistence type="inferred from homology"/>
<dbReference type="InterPro" id="IPR002583">
    <property type="entry name" value="Ribosomal_bS20"/>
</dbReference>
<evidence type="ECO:0000256" key="3">
    <source>
        <dbReference type="ARBA" id="ARBA00022730"/>
    </source>
</evidence>
<sequence length="88" mass="9365">MANTASALKRVRQTATRTARNRKIKFNVRSLRKAAVAAIESGDEAAIKEAAAKYVSAVDRAGKSGLLHRNTVARIKSRFAAKVAAAQG</sequence>
<dbReference type="Gene3D" id="1.20.58.110">
    <property type="entry name" value="Ribosomal protein S20"/>
    <property type="match status" value="1"/>
</dbReference>
<dbReference type="GO" id="GO:0015935">
    <property type="term" value="C:small ribosomal subunit"/>
    <property type="evidence" value="ECO:0007669"/>
    <property type="project" value="TreeGrafter"/>
</dbReference>
<gene>
    <name evidence="8 9" type="primary">rpsT</name>
    <name evidence="9" type="ORF">G3M56_003790</name>
</gene>
<dbReference type="KEGG" id="soa:G3M56_003790"/>
<evidence type="ECO:0000313" key="10">
    <source>
        <dbReference type="Proteomes" id="UP000475117"/>
    </source>
</evidence>
<comment type="similarity">
    <text evidence="2 8">Belongs to the bacterial ribosomal protein bS20 family.</text>
</comment>
<name>A0A6B3LDR0_9BACT</name>
<reference evidence="9 10" key="1">
    <citation type="submission" date="2020-12" db="EMBL/GenBank/DDBJ databases">
        <title>Sulforoseuscoccus oceanibium gen. nov., sp. nov., a representative of the phylum Verrucomicrobia with special cytoplasmic membrane, and proposal of Sulforoseuscoccusaceae fam. nov.</title>
        <authorList>
            <person name="Xi F."/>
        </authorList>
    </citation>
    <scope>NUCLEOTIDE SEQUENCE [LARGE SCALE GENOMIC DNA]</scope>
    <source>
        <strain evidence="9 10">T37</strain>
    </source>
</reference>
<keyword evidence="4 8" id="KW-0694">RNA-binding</keyword>